<dbReference type="InterPro" id="IPR029058">
    <property type="entry name" value="AB_hydrolase_fold"/>
</dbReference>
<name>A0AAN9T596_9HEMI</name>
<dbReference type="InterPro" id="IPR050278">
    <property type="entry name" value="Serine_Prot_S9B/DPPIV"/>
</dbReference>
<keyword evidence="1" id="KW-0812">Transmembrane</keyword>
<comment type="caution">
    <text evidence="4">The sequence shown here is derived from an EMBL/GenBank/DDBJ whole genome shotgun (WGS) entry which is preliminary data.</text>
</comment>
<feature type="domain" description="Dipeptidylpeptidase IV N-terminal" evidence="3">
    <location>
        <begin position="137"/>
        <end position="492"/>
    </location>
</feature>
<gene>
    <name evidence="4" type="ORF">V9T40_010615</name>
</gene>
<dbReference type="Gene3D" id="2.140.10.30">
    <property type="entry name" value="Dipeptidylpeptidase IV, N-terminal domain"/>
    <property type="match status" value="1"/>
</dbReference>
<dbReference type="InterPro" id="IPR001375">
    <property type="entry name" value="Peptidase_S9_cat"/>
</dbReference>
<dbReference type="SUPFAM" id="SSF82171">
    <property type="entry name" value="DPP6 N-terminal domain-like"/>
    <property type="match status" value="1"/>
</dbReference>
<evidence type="ECO:0000259" key="2">
    <source>
        <dbReference type="Pfam" id="PF00326"/>
    </source>
</evidence>
<dbReference type="Gene3D" id="3.40.50.1820">
    <property type="entry name" value="alpha/beta hydrolase"/>
    <property type="match status" value="1"/>
</dbReference>
<dbReference type="Pfam" id="PF00326">
    <property type="entry name" value="Peptidase_S9"/>
    <property type="match status" value="1"/>
</dbReference>
<keyword evidence="5" id="KW-1185">Reference proteome</keyword>
<dbReference type="Proteomes" id="UP001367676">
    <property type="component" value="Unassembled WGS sequence"/>
</dbReference>
<evidence type="ECO:0000313" key="4">
    <source>
        <dbReference type="EMBL" id="KAK7573424.1"/>
    </source>
</evidence>
<evidence type="ECO:0000313" key="5">
    <source>
        <dbReference type="Proteomes" id="UP001367676"/>
    </source>
</evidence>
<proteinExistence type="predicted"/>
<dbReference type="PANTHER" id="PTHR11731:SF187">
    <property type="entry name" value="INACTIVE DIPEPTIDYL PEPTIDASE 10-LIKE PROTEIN"/>
    <property type="match status" value="1"/>
</dbReference>
<dbReference type="EMBL" id="JBBCAQ010000037">
    <property type="protein sequence ID" value="KAK7573424.1"/>
    <property type="molecule type" value="Genomic_DNA"/>
</dbReference>
<dbReference type="PANTHER" id="PTHR11731">
    <property type="entry name" value="PROTEASE FAMILY S9B,C DIPEPTIDYL-PEPTIDASE IV-RELATED"/>
    <property type="match status" value="1"/>
</dbReference>
<dbReference type="GO" id="GO:0008239">
    <property type="term" value="F:dipeptidyl-peptidase activity"/>
    <property type="evidence" value="ECO:0007669"/>
    <property type="project" value="TreeGrafter"/>
</dbReference>
<dbReference type="AlphaFoldDB" id="A0AAN9T596"/>
<reference evidence="4 5" key="1">
    <citation type="submission" date="2024-03" db="EMBL/GenBank/DDBJ databases">
        <title>Adaptation during the transition from Ophiocordyceps entomopathogen to insect associate is accompanied by gene loss and intensified selection.</title>
        <authorList>
            <person name="Ward C.M."/>
            <person name="Onetto C.A."/>
            <person name="Borneman A.R."/>
        </authorList>
    </citation>
    <scope>NUCLEOTIDE SEQUENCE [LARGE SCALE GENOMIC DNA]</scope>
    <source>
        <strain evidence="4">AWRI1</strain>
        <tissue evidence="4">Single Adult Female</tissue>
    </source>
</reference>
<evidence type="ECO:0000256" key="1">
    <source>
        <dbReference type="SAM" id="Phobius"/>
    </source>
</evidence>
<feature type="transmembrane region" description="Helical" evidence="1">
    <location>
        <begin position="37"/>
        <end position="61"/>
    </location>
</feature>
<protein>
    <submittedName>
        <fullName evidence="4">Uncharacterized protein</fullName>
    </submittedName>
</protein>
<dbReference type="GO" id="GO:0005886">
    <property type="term" value="C:plasma membrane"/>
    <property type="evidence" value="ECO:0007669"/>
    <property type="project" value="TreeGrafter"/>
</dbReference>
<keyword evidence="1" id="KW-1133">Transmembrane helix</keyword>
<dbReference type="Pfam" id="PF00930">
    <property type="entry name" value="DPPIV_N"/>
    <property type="match status" value="1"/>
</dbReference>
<keyword evidence="1" id="KW-0472">Membrane</keyword>
<dbReference type="InterPro" id="IPR002469">
    <property type="entry name" value="Peptidase_S9B_N"/>
</dbReference>
<dbReference type="GO" id="GO:0008236">
    <property type="term" value="F:serine-type peptidase activity"/>
    <property type="evidence" value="ECO:0007669"/>
    <property type="project" value="InterPro"/>
</dbReference>
<dbReference type="GO" id="GO:0006508">
    <property type="term" value="P:proteolysis"/>
    <property type="evidence" value="ECO:0007669"/>
    <property type="project" value="InterPro"/>
</dbReference>
<sequence>MFSKDVHRDVTVPYKEHHSIKELAYAGLSDGQYWRSVVLALLVIGLVIAGIASAIYGYGFVDELLYWSGTRLRLEDVLNTSSVFASRLPATWVSERALVFQNDDGDLCAYNATTNAVATLIANYTLNQINVKEYKCSYDLKYILLKSNINRVFKNAYTSHVTVYTVENGHLSKLHLNESEVDVLELQSADWAGRTNNVLFVKDNDIYVKFEGSSSHLRLTDSGVPGLVYNGIPDWLYQEEIFADTSGTAYWPSADGRFLLYATFDDSAVQTLDFPWIDNDGDGDGGRKLTPTRSVRYPTPGTAIPKVELRLVEIRAGDSAPTSLKIEAPRQLLGEDYYLVSAGWVNRTNERFAAVWTNRARNYTVVNHYDAPSWKCIDEKSHVETAPYKMWLETQPHPVFAADGRSYLLLAPVQSGSRHFTQIKHVAQSDQHVRVISYGAEVLRVVAWDTVEHLVYYEAADEGDTGERHLYTVNDQTSGDVVRPRTRCLTCALRHSNRYRNCTHFTSYFASLNPHSAVEWYALQCNDRPVPTAAVHRASDHSLRASLYTGRAKLELLDAYALPIRRFESVPLGDGYSARVQLSMPPSWRPELRDAAFPVIVRVDGKPNSQLVSREWKTDWSLYMSASKGVVYVKIDVRGSRGQSTPQLYQNLGEHEIHDQISVVRALLKRHKYLDSHRIGVWGWGYGGYASALLVSSQFQTFKCGIAVAPIADWRFYNAAFAEKVFGLKSKANRDGYEKAKLKEKSAFIGRDSFYLMQGLADQSVPFQHGFMWANALTEAKTLFKHQVYANEGFALENVRLHAYRSMENHFTQCLALEEDASPNHEG</sequence>
<dbReference type="SUPFAM" id="SSF53474">
    <property type="entry name" value="alpha/beta-Hydrolases"/>
    <property type="match status" value="1"/>
</dbReference>
<organism evidence="4 5">
    <name type="scientific">Parthenolecanium corni</name>
    <dbReference type="NCBI Taxonomy" id="536013"/>
    <lineage>
        <taxon>Eukaryota</taxon>
        <taxon>Metazoa</taxon>
        <taxon>Ecdysozoa</taxon>
        <taxon>Arthropoda</taxon>
        <taxon>Hexapoda</taxon>
        <taxon>Insecta</taxon>
        <taxon>Pterygota</taxon>
        <taxon>Neoptera</taxon>
        <taxon>Paraneoptera</taxon>
        <taxon>Hemiptera</taxon>
        <taxon>Sternorrhyncha</taxon>
        <taxon>Coccoidea</taxon>
        <taxon>Coccidae</taxon>
        <taxon>Parthenolecanium</taxon>
    </lineage>
</organism>
<feature type="domain" description="Peptidase S9 prolyl oligopeptidase catalytic" evidence="2">
    <location>
        <begin position="616"/>
        <end position="816"/>
    </location>
</feature>
<evidence type="ECO:0000259" key="3">
    <source>
        <dbReference type="Pfam" id="PF00930"/>
    </source>
</evidence>
<accession>A0AAN9T596</accession>